<sequence length="67" mass="6993">MGVQLRTTSASVPGMLGFAARPRSTGEEAIDIEADAVDESPEVNPRTVRAFGIVVVVAARAALKPSR</sequence>
<name>A0A6J5YFD9_9ZZZZ</name>
<organism evidence="1">
    <name type="scientific">freshwater metagenome</name>
    <dbReference type="NCBI Taxonomy" id="449393"/>
    <lineage>
        <taxon>unclassified sequences</taxon>
        <taxon>metagenomes</taxon>
        <taxon>ecological metagenomes</taxon>
    </lineage>
</organism>
<protein>
    <submittedName>
        <fullName evidence="1">Unannotated protein</fullName>
    </submittedName>
</protein>
<dbReference type="AlphaFoldDB" id="A0A6J5YFD9"/>
<evidence type="ECO:0000313" key="1">
    <source>
        <dbReference type="EMBL" id="CAB4323406.1"/>
    </source>
</evidence>
<accession>A0A6J5YFD9</accession>
<dbReference type="EMBL" id="CAEMXZ010000043">
    <property type="protein sequence ID" value="CAB4323406.1"/>
    <property type="molecule type" value="Genomic_DNA"/>
</dbReference>
<proteinExistence type="predicted"/>
<reference evidence="1" key="1">
    <citation type="submission" date="2020-05" db="EMBL/GenBank/DDBJ databases">
        <authorList>
            <person name="Chiriac C."/>
            <person name="Salcher M."/>
            <person name="Ghai R."/>
            <person name="Kavagutti S V."/>
        </authorList>
    </citation>
    <scope>NUCLEOTIDE SEQUENCE</scope>
</reference>
<gene>
    <name evidence="1" type="ORF">UFOPK1392_01161</name>
</gene>